<comment type="caution">
    <text evidence="1">The sequence shown here is derived from an EMBL/GenBank/DDBJ whole genome shotgun (WGS) entry which is preliminary data.</text>
</comment>
<evidence type="ECO:0000313" key="2">
    <source>
        <dbReference type="Proteomes" id="UP000789759"/>
    </source>
</evidence>
<proteinExistence type="predicted"/>
<gene>
    <name evidence="1" type="ORF">CPELLU_LOCUS6257</name>
</gene>
<organism evidence="1 2">
    <name type="scientific">Cetraspora pellucida</name>
    <dbReference type="NCBI Taxonomy" id="1433469"/>
    <lineage>
        <taxon>Eukaryota</taxon>
        <taxon>Fungi</taxon>
        <taxon>Fungi incertae sedis</taxon>
        <taxon>Mucoromycota</taxon>
        <taxon>Glomeromycotina</taxon>
        <taxon>Glomeromycetes</taxon>
        <taxon>Diversisporales</taxon>
        <taxon>Gigasporaceae</taxon>
        <taxon>Cetraspora</taxon>
    </lineage>
</organism>
<dbReference type="EMBL" id="CAJVQA010003835">
    <property type="protein sequence ID" value="CAG8584674.1"/>
    <property type="molecule type" value="Genomic_DNA"/>
</dbReference>
<evidence type="ECO:0000313" key="1">
    <source>
        <dbReference type="EMBL" id="CAG8584674.1"/>
    </source>
</evidence>
<dbReference type="AlphaFoldDB" id="A0A9N9C1U3"/>
<accession>A0A9N9C1U3</accession>
<sequence>MYTDTSYSKSSEDDLIYNINNLEEFIIIKFREYKELSTNVEFSLNSAKNFLRQRDLKDEKYKVILYYKNKFVYTLSFNTPFLQASEKLLKLLLTQYLKQIRSNLSSLL</sequence>
<name>A0A9N9C1U3_9GLOM</name>
<keyword evidence="2" id="KW-1185">Reference proteome</keyword>
<dbReference type="OrthoDB" id="2428143at2759"/>
<protein>
    <submittedName>
        <fullName evidence="1">2505_t:CDS:1</fullName>
    </submittedName>
</protein>
<reference evidence="1" key="1">
    <citation type="submission" date="2021-06" db="EMBL/GenBank/DDBJ databases">
        <authorList>
            <person name="Kallberg Y."/>
            <person name="Tangrot J."/>
            <person name="Rosling A."/>
        </authorList>
    </citation>
    <scope>NUCLEOTIDE SEQUENCE</scope>
    <source>
        <strain evidence="1">FL966</strain>
    </source>
</reference>
<dbReference type="Proteomes" id="UP000789759">
    <property type="component" value="Unassembled WGS sequence"/>
</dbReference>